<sequence>MEQVSFSQPKTLVQNKFEELYAQGKLLPGELDAPCIADLETLSQEQACMALDFLVNVTKTTINNKSAFLKGIIAKSRAKGLQARTSQTFAPTGFFALHPIVQAKFDTVFSSGVAKREEIDPSIFDSMSQFDPLVACQIVDIFAQKDMSKIRSKSGFLAGIMKRFREKGAAWYPPRQYFPTMAYPAVGLAPFGYSPALQYPTYLAPGKSPVAIYPNVQTVPPTSYSKVLSPVVQDRLNSLYDLGILSPTELDTEILESLAQFPAEIGLSILDKFSKAELSSIQNKNGFLAGIMKRFRGGTRCVNVRDNQHAQAQLPASVQAALEELYATGLVQRTELDLKVFSLLRDIDEDAAVDAVLRFQSSRLSHVTNRSGFLVGIINKVKSERAATSSLTEGL</sequence>
<protein>
    <submittedName>
        <fullName evidence="2">Heterogeneous nuclear ribonucleoprotein R</fullName>
    </submittedName>
</protein>
<feature type="domain" description="Heterogeneous nuclear ribonucleoprotein Q acidic" evidence="1">
    <location>
        <begin position="13"/>
        <end position="77"/>
    </location>
</feature>
<evidence type="ECO:0000259" key="1">
    <source>
        <dbReference type="Pfam" id="PF18360"/>
    </source>
</evidence>
<proteinExistence type="evidence at transcript level"/>
<feature type="domain" description="Heterogeneous nuclear ribonucleoprotein Q acidic" evidence="1">
    <location>
        <begin position="228"/>
        <end position="296"/>
    </location>
</feature>
<feature type="domain" description="Heterogeneous nuclear ribonucleoprotein Q acidic" evidence="1">
    <location>
        <begin position="313"/>
        <end position="381"/>
    </location>
</feature>
<reference evidence="2" key="1">
    <citation type="journal article" date="2023" name="Acta Biochim. Biophys. Sin.">
        <title>Transcriptomic and genomic identification of spliceosomal genes from Euglena gracilis.</title>
        <authorList>
            <person name="Gao P."/>
            <person name="Zhong Y."/>
            <person name="Sun C."/>
        </authorList>
    </citation>
    <scope>NUCLEOTIDE SEQUENCE</scope>
</reference>
<dbReference type="InterPro" id="IPR041337">
    <property type="entry name" value="hnRNP_Q_AcD"/>
</dbReference>
<gene>
    <name evidence="2" type="primary">hnRNPR</name>
</gene>
<dbReference type="CDD" id="cd21039">
    <property type="entry name" value="NURR"/>
    <property type="match status" value="4"/>
</dbReference>
<feature type="domain" description="Heterogeneous nuclear ribonucleoprotein Q acidic" evidence="1">
    <location>
        <begin position="97"/>
        <end position="165"/>
    </location>
</feature>
<accession>A0AA51UB44</accession>
<dbReference type="GO" id="GO:1990904">
    <property type="term" value="C:ribonucleoprotein complex"/>
    <property type="evidence" value="ECO:0007669"/>
    <property type="project" value="UniProtKB-KW"/>
</dbReference>
<dbReference type="AlphaFoldDB" id="A0AA51UB44"/>
<organism evidence="2">
    <name type="scientific">Euglena gracilis</name>
    <dbReference type="NCBI Taxonomy" id="3039"/>
    <lineage>
        <taxon>Eukaryota</taxon>
        <taxon>Discoba</taxon>
        <taxon>Euglenozoa</taxon>
        <taxon>Euglenida</taxon>
        <taxon>Spirocuta</taxon>
        <taxon>Euglenophyceae</taxon>
        <taxon>Euglenales</taxon>
        <taxon>Euglenaceae</taxon>
        <taxon>Euglena</taxon>
    </lineage>
</organism>
<dbReference type="EMBL" id="OQ397625">
    <property type="protein sequence ID" value="WMV69957.1"/>
    <property type="molecule type" value="mRNA"/>
</dbReference>
<dbReference type="Pfam" id="PF18360">
    <property type="entry name" value="hnRNP_Q_AcD"/>
    <property type="match status" value="4"/>
</dbReference>
<keyword evidence="2" id="KW-0687">Ribonucleoprotein</keyword>
<evidence type="ECO:0000313" key="2">
    <source>
        <dbReference type="EMBL" id="WMV69957.1"/>
    </source>
</evidence>
<name>A0AA51UB44_EUGGR</name>